<accession>A0ABT7PHJ2</accession>
<evidence type="ECO:0000313" key="3">
    <source>
        <dbReference type="EMBL" id="MDM4015969.1"/>
    </source>
</evidence>
<feature type="region of interest" description="Disordered" evidence="1">
    <location>
        <begin position="683"/>
        <end position="706"/>
    </location>
</feature>
<evidence type="ECO:0000313" key="4">
    <source>
        <dbReference type="Proteomes" id="UP001239462"/>
    </source>
</evidence>
<dbReference type="EMBL" id="JASZZN010000007">
    <property type="protein sequence ID" value="MDM4015969.1"/>
    <property type="molecule type" value="Genomic_DNA"/>
</dbReference>
<dbReference type="InterPro" id="IPR046454">
    <property type="entry name" value="GpA_endonuclease"/>
</dbReference>
<organism evidence="3 4">
    <name type="scientific">Roseiconus lacunae</name>
    <dbReference type="NCBI Taxonomy" id="2605694"/>
    <lineage>
        <taxon>Bacteria</taxon>
        <taxon>Pseudomonadati</taxon>
        <taxon>Planctomycetota</taxon>
        <taxon>Planctomycetia</taxon>
        <taxon>Pirellulales</taxon>
        <taxon>Pirellulaceae</taxon>
        <taxon>Roseiconus</taxon>
    </lineage>
</organism>
<keyword evidence="4" id="KW-1185">Reference proteome</keyword>
<feature type="compositionally biased region" description="Basic residues" evidence="1">
    <location>
        <begin position="690"/>
        <end position="706"/>
    </location>
</feature>
<dbReference type="Proteomes" id="UP001239462">
    <property type="component" value="Unassembled WGS sequence"/>
</dbReference>
<protein>
    <submittedName>
        <fullName evidence="3">Phage terminase large subunit family protein</fullName>
    </submittedName>
</protein>
<name>A0ABT7PHJ2_9BACT</name>
<dbReference type="RefSeq" id="WP_289163560.1">
    <property type="nucleotide sequence ID" value="NZ_JASZZN010000007.1"/>
</dbReference>
<dbReference type="Pfam" id="PF20454">
    <property type="entry name" value="GpA_nuclease"/>
    <property type="match status" value="1"/>
</dbReference>
<feature type="compositionally biased region" description="Basic and acidic residues" evidence="1">
    <location>
        <begin position="1"/>
        <end position="15"/>
    </location>
</feature>
<feature type="domain" description="Terminase large subunit GpA endonuclease" evidence="2">
    <location>
        <begin position="402"/>
        <end position="667"/>
    </location>
</feature>
<gene>
    <name evidence="3" type="ORF">QTN89_11040</name>
</gene>
<dbReference type="Gene3D" id="3.40.50.300">
    <property type="entry name" value="P-loop containing nucleotide triphosphate hydrolases"/>
    <property type="match status" value="1"/>
</dbReference>
<sequence>MMATAKQRDGYEAHKQRAAKRSREQAAAGTDIGSIPRVRNGRRKKRCGKSLKAFCESYFPDKFYYGFSADHLRLIDKLERAVLNGELLSLAMPRGSGKTTLCECAALWALLYGHRSFVVLVGADKEAAQGLLQSVVVALETNDRIENDFPEVCYPIQCIERTASRCKKQTCNGVHTRMVYADDKLVFPTVKGSKCSGSMIVCRGLLGRIRGLKHSRADGQDIRPDLCIVDDPQTEESSQSIPMCRKRVKVLTGGILGLAGPGKSIAGMMPCTVLEPGDMADQILDRDLYPQWQGERVAFVKSWPVNRDLWDKYVEILRDDLKHERGRERATQFYRDNFRAMREGFEVYWEDRFDREKGEIDARQHFFNKLVELGPEKCASEMQNDPKCKELIKTCVEFDWHVSRTKIANKCSGYDWRVVPDTATKITAMIDVHLDVLYYGVAAWTDEFTGYVIDYGTWPDQPRRYFEKSTADHTMRALYPEAAGQSDAAVLHVALADLCDEILGRTYTREDGTEQHVDRCLIDANYGPESATVYEFCKLSPYRSIFLPSHGKPIGINKPDEHARPAQRGEVVGWHWRMPPLAKTTKQIRYINFTPNRWKVFLFQRLAAARGAIGCLELPGTEPEAHLMLADHCHAETPAKAHGTYGERVLFGECPPGVDNHFFDVLVGLCVGASREGCKVPTMAMDTRGDRRKRSGGRKKRLSQLR</sequence>
<comment type="caution">
    <text evidence="3">The sequence shown here is derived from an EMBL/GenBank/DDBJ whole genome shotgun (WGS) entry which is preliminary data.</text>
</comment>
<dbReference type="InterPro" id="IPR027417">
    <property type="entry name" value="P-loop_NTPase"/>
</dbReference>
<proteinExistence type="predicted"/>
<reference evidence="3 4" key="1">
    <citation type="submission" date="2023-06" db="EMBL/GenBank/DDBJ databases">
        <title>Roseiconus lacunae JC819 isolated from Gulf of Mannar region, Tamil Nadu.</title>
        <authorList>
            <person name="Pk S."/>
            <person name="Ch S."/>
            <person name="Ch V.R."/>
        </authorList>
    </citation>
    <scope>NUCLEOTIDE SEQUENCE [LARGE SCALE GENOMIC DNA]</scope>
    <source>
        <strain evidence="3 4">JC819</strain>
    </source>
</reference>
<evidence type="ECO:0000259" key="2">
    <source>
        <dbReference type="Pfam" id="PF20454"/>
    </source>
</evidence>
<feature type="region of interest" description="Disordered" evidence="1">
    <location>
        <begin position="1"/>
        <end position="36"/>
    </location>
</feature>
<evidence type="ECO:0000256" key="1">
    <source>
        <dbReference type="SAM" id="MobiDB-lite"/>
    </source>
</evidence>
<dbReference type="SUPFAM" id="SSF52540">
    <property type="entry name" value="P-loop containing nucleoside triphosphate hydrolases"/>
    <property type="match status" value="1"/>
</dbReference>